<keyword evidence="2" id="KW-1185">Reference proteome</keyword>
<evidence type="ECO:0000313" key="2">
    <source>
        <dbReference type="Proteomes" id="UP000663760"/>
    </source>
</evidence>
<gene>
    <name evidence="1" type="ORF">SI8410_02002293</name>
</gene>
<dbReference type="EMBL" id="LR746265">
    <property type="protein sequence ID" value="CAA7390874.1"/>
    <property type="molecule type" value="Genomic_DNA"/>
</dbReference>
<organism evidence="1 2">
    <name type="scientific">Spirodela intermedia</name>
    <name type="common">Intermediate duckweed</name>
    <dbReference type="NCBI Taxonomy" id="51605"/>
    <lineage>
        <taxon>Eukaryota</taxon>
        <taxon>Viridiplantae</taxon>
        <taxon>Streptophyta</taxon>
        <taxon>Embryophyta</taxon>
        <taxon>Tracheophyta</taxon>
        <taxon>Spermatophyta</taxon>
        <taxon>Magnoliopsida</taxon>
        <taxon>Liliopsida</taxon>
        <taxon>Araceae</taxon>
        <taxon>Lemnoideae</taxon>
        <taxon>Spirodela</taxon>
    </lineage>
</organism>
<dbReference type="AlphaFoldDB" id="A0A7I8K1U5"/>
<name>A0A7I8K1U5_SPIIN</name>
<sequence length="43" mass="4770">MCSSSEDLLRPNVPSEKLVISSLCFSMVSSSSWRMETSSRLDS</sequence>
<reference evidence="1" key="1">
    <citation type="submission" date="2020-02" db="EMBL/GenBank/DDBJ databases">
        <authorList>
            <person name="Scholz U."/>
            <person name="Mascher M."/>
            <person name="Fiebig A."/>
        </authorList>
    </citation>
    <scope>NUCLEOTIDE SEQUENCE</scope>
</reference>
<proteinExistence type="predicted"/>
<evidence type="ECO:0000313" key="1">
    <source>
        <dbReference type="EMBL" id="CAA7390874.1"/>
    </source>
</evidence>
<protein>
    <submittedName>
        <fullName evidence="1">Uncharacterized protein</fullName>
    </submittedName>
</protein>
<dbReference type="Proteomes" id="UP000663760">
    <property type="component" value="Chromosome 2"/>
</dbReference>
<accession>A0A7I8K1U5</accession>